<dbReference type="InterPro" id="IPR000626">
    <property type="entry name" value="Ubiquitin-like_dom"/>
</dbReference>
<feature type="region of interest" description="Disordered" evidence="3">
    <location>
        <begin position="752"/>
        <end position="827"/>
    </location>
</feature>
<feature type="coiled-coil region" evidence="2">
    <location>
        <begin position="844"/>
        <end position="871"/>
    </location>
</feature>
<feature type="compositionally biased region" description="Polar residues" evidence="3">
    <location>
        <begin position="292"/>
        <end position="329"/>
    </location>
</feature>
<feature type="non-terminal residue" evidence="5">
    <location>
        <position position="1"/>
    </location>
</feature>
<feature type="region of interest" description="Disordered" evidence="3">
    <location>
        <begin position="1212"/>
        <end position="1282"/>
    </location>
</feature>
<dbReference type="GO" id="GO:1990316">
    <property type="term" value="C:Atg1/ULK1 kinase complex"/>
    <property type="evidence" value="ECO:0007669"/>
    <property type="project" value="TreeGrafter"/>
</dbReference>
<proteinExistence type="predicted"/>
<dbReference type="Pfam" id="PF04108">
    <property type="entry name" value="ATG17_like"/>
    <property type="match status" value="1"/>
</dbReference>
<dbReference type="SUPFAM" id="SSF54236">
    <property type="entry name" value="Ubiquitin-like"/>
    <property type="match status" value="1"/>
</dbReference>
<protein>
    <recommendedName>
        <fullName evidence="4">Ubiquitin-like domain-containing protein</fullName>
    </recommendedName>
</protein>
<feature type="region of interest" description="Disordered" evidence="3">
    <location>
        <begin position="292"/>
        <end position="332"/>
    </location>
</feature>
<dbReference type="InterPro" id="IPR040040">
    <property type="entry name" value="ATG11"/>
</dbReference>
<organism evidence="5 6">
    <name type="scientific">Volvox africanus</name>
    <dbReference type="NCBI Taxonomy" id="51714"/>
    <lineage>
        <taxon>Eukaryota</taxon>
        <taxon>Viridiplantae</taxon>
        <taxon>Chlorophyta</taxon>
        <taxon>core chlorophytes</taxon>
        <taxon>Chlorophyceae</taxon>
        <taxon>CS clade</taxon>
        <taxon>Chlamydomonadales</taxon>
        <taxon>Volvocaceae</taxon>
        <taxon>Volvox</taxon>
    </lineage>
</organism>
<feature type="region of interest" description="Disordered" evidence="3">
    <location>
        <begin position="652"/>
        <end position="672"/>
    </location>
</feature>
<dbReference type="GO" id="GO:0034045">
    <property type="term" value="C:phagophore assembly site membrane"/>
    <property type="evidence" value="ECO:0007669"/>
    <property type="project" value="TreeGrafter"/>
</dbReference>
<reference evidence="5" key="1">
    <citation type="journal article" date="2021" name="Proc. Natl. Acad. Sci. U.S.A.">
        <title>Three genomes in the algal genus Volvox reveal the fate of a haploid sex-determining region after a transition to homothallism.</title>
        <authorList>
            <person name="Yamamoto K."/>
            <person name="Hamaji T."/>
            <person name="Kawai-Toyooka H."/>
            <person name="Matsuzaki R."/>
            <person name="Takahashi F."/>
            <person name="Nishimura Y."/>
            <person name="Kawachi M."/>
            <person name="Noguchi H."/>
            <person name="Minakuchi Y."/>
            <person name="Umen J.G."/>
            <person name="Toyoda A."/>
            <person name="Nozaki H."/>
        </authorList>
    </citation>
    <scope>NUCLEOTIDE SEQUENCE</scope>
    <source>
        <strain evidence="5">NIES-3780</strain>
    </source>
</reference>
<evidence type="ECO:0000256" key="3">
    <source>
        <dbReference type="SAM" id="MobiDB-lite"/>
    </source>
</evidence>
<sequence length="1505" mass="157509">ATFVYHYPFSSFINCLLPWVILQYRPFNACPYDLRVPVPVRRSFATYAYIGNHRKGQSPGQAGRSQMASLLVLVAHSGRTLQLDVQASTRVDAVQHALVSFTGIPVADQIAMYQGARLDPAKLLGAYRLPVDPAVVALEDHPVFLYCRSYLKPGAALPPPEALPPLHVQVPPLAEVNLAHPLHSAPSPLVRALPDYERHFQHHLATTRAYWDVAQTRLQRCRQLLSEQEVQARAADAARANVEAHYNYILNSYQMFLDKYNGQHTAHAALLATFPSDLAALEAIELHPSLQQQPVSSEESCSSHPGQPNLNTSSGGCSLSAPGPSSTHGPQRLADLYPVQRLREWAETCSRSHASFGTKVSELEALFQLLRKDVEGLFMQAPSVDLDALGRQMADHEALLDEHSSMVQVLSKDLRTVRTLVEDVVRQLGSAAGGPGGGSLRQGGLHDAAAAMEAIHETHRNRVLPRLAQLDTQLACFAARVEASKVAMSRDVLSQLQRISGQQSRIRDMKNKLAAFYEVLSRQDAAFAELRVVHRLPSAYRALLAEVVRRSAWHQLYCVQAGKLAEHMARFRDKEAGRRAAFVSRVARYIPNDLLARAGLASEPPHCQVSVPPPEVPLISVAMADLQRLSYLDERMLAASASLRVSAVPPLHSDASSVHHQHQHQHQHQHHRGSVVDPIAYGSHHQHQHQSQAGFRLGGSPTIPYPGTVAVLDADPPPPTDSVNALERENALLRAELADYIAESCIRGLNAATPSSSGEGQQSAAVADSSSAQQVGSAPPTSTAGAASSTPRNARASGGGAGRESSQSVAVPAVAGSPSAPQRRDPAEVLTAMRRALGMKDDFIRHQQRERAALVSRAAAYEERIAALELLLMQRARGSDGDEVHGVEREHGMATATRPMDSSSGASAMTKSTSQAATLLIGCGSQGEAEVHQQGISEAVVNVAKEGLQEGDVAESGRSGGHGAEGAGEAASGKGDNEVGAPPSLAASVDTVGSPESDKRSSFSMADETSDRPKGDIGLEGLVVSHDDSRGAPLPALGMDAHHTDSGRPSTSPLSPFSVEAAQQQLPLSRRQAVDTVSRALPCGAEGLLSTAANAAACQPACVDDAETTSTDAAAPMHSSCSGSGIQARRKSSGPQSIPQVSGGLWRGSAAPVEEPSLQYEPHVPMSIGSLPFATSLPVGSTLANRLASSPSGGIGIGLALGFGLASLAEGPGRMPREVEGNRSRNSSGSSRHTGDGGGSSSSERRASVDVEDDNPEAGNVTTPDSHGILQGSSGGASSGTLQFQPSWSAQVSGDWAIGAAGSGNSAATTGTVDAGRDDALNVTVAADREGVFSGSDEEIAGGGGSVQEEPDEHAACDIGVNNGATAHVGRSELDASGALESTVMNVGEPPGHGIGNVCDDGALAEDVPDIDEIFDSDGAWEVASEAAAASPALAATKAMEAVVVMEGSDIGVRLVAESSSELGEGAKEGSRNVGVGAGGVQVTQGMGTSSGYESVGSDVDVDVL</sequence>
<gene>
    <name evidence="5" type="ORF">Vafri_4839</name>
</gene>
<dbReference type="Proteomes" id="UP000747399">
    <property type="component" value="Unassembled WGS sequence"/>
</dbReference>
<keyword evidence="1" id="KW-0072">Autophagy</keyword>
<dbReference type="GO" id="GO:0034727">
    <property type="term" value="P:piecemeal microautophagy of the nucleus"/>
    <property type="evidence" value="ECO:0007669"/>
    <property type="project" value="TreeGrafter"/>
</dbReference>
<evidence type="ECO:0000313" key="5">
    <source>
        <dbReference type="EMBL" id="GIL48152.1"/>
    </source>
</evidence>
<feature type="domain" description="Ubiquitin-like" evidence="4">
    <location>
        <begin position="68"/>
        <end position="129"/>
    </location>
</feature>
<name>A0A8J4AUT6_9CHLO</name>
<dbReference type="EMBL" id="BNCO01000005">
    <property type="protein sequence ID" value="GIL48152.1"/>
    <property type="molecule type" value="Genomic_DNA"/>
</dbReference>
<keyword evidence="2" id="KW-0175">Coiled coil</keyword>
<dbReference type="PROSITE" id="PS50053">
    <property type="entry name" value="UBIQUITIN_2"/>
    <property type="match status" value="1"/>
</dbReference>
<dbReference type="GO" id="GO:0061709">
    <property type="term" value="P:reticulophagy"/>
    <property type="evidence" value="ECO:0007669"/>
    <property type="project" value="TreeGrafter"/>
</dbReference>
<feature type="region of interest" description="Disordered" evidence="3">
    <location>
        <begin position="952"/>
        <end position="1054"/>
    </location>
</feature>
<dbReference type="PANTHER" id="PTHR13222">
    <property type="entry name" value="RB1-INDUCIBLE COILED-COIL"/>
    <property type="match status" value="1"/>
</dbReference>
<comment type="caution">
    <text evidence="5">The sequence shown here is derived from an EMBL/GenBank/DDBJ whole genome shotgun (WGS) entry which is preliminary data.</text>
</comment>
<dbReference type="GO" id="GO:0019901">
    <property type="term" value="F:protein kinase binding"/>
    <property type="evidence" value="ECO:0007669"/>
    <property type="project" value="TreeGrafter"/>
</dbReference>
<dbReference type="PANTHER" id="PTHR13222:SF1">
    <property type="entry name" value="RB1-INDUCIBLE COILED-COIL PROTEIN 1"/>
    <property type="match status" value="1"/>
</dbReference>
<dbReference type="GO" id="GO:0000422">
    <property type="term" value="P:autophagy of mitochondrion"/>
    <property type="evidence" value="ECO:0007669"/>
    <property type="project" value="TreeGrafter"/>
</dbReference>
<dbReference type="GO" id="GO:0000045">
    <property type="term" value="P:autophagosome assembly"/>
    <property type="evidence" value="ECO:0007669"/>
    <property type="project" value="InterPro"/>
</dbReference>
<dbReference type="GO" id="GO:0060090">
    <property type="term" value="F:molecular adaptor activity"/>
    <property type="evidence" value="ECO:0007669"/>
    <property type="project" value="TreeGrafter"/>
</dbReference>
<keyword evidence="6" id="KW-1185">Reference proteome</keyword>
<feature type="region of interest" description="Disordered" evidence="3">
    <location>
        <begin position="1113"/>
        <end position="1148"/>
    </location>
</feature>
<feature type="region of interest" description="Disordered" evidence="3">
    <location>
        <begin position="1485"/>
        <end position="1505"/>
    </location>
</feature>
<dbReference type="InterPro" id="IPR045326">
    <property type="entry name" value="ATG17-like_dom"/>
</dbReference>
<accession>A0A8J4AUT6</accession>
<dbReference type="GO" id="GO:0034517">
    <property type="term" value="P:ribophagy"/>
    <property type="evidence" value="ECO:0007669"/>
    <property type="project" value="TreeGrafter"/>
</dbReference>
<feature type="compositionally biased region" description="Basic residues" evidence="3">
    <location>
        <begin position="659"/>
        <end position="672"/>
    </location>
</feature>
<evidence type="ECO:0000313" key="6">
    <source>
        <dbReference type="Proteomes" id="UP000747399"/>
    </source>
</evidence>
<feature type="compositionally biased region" description="Low complexity" evidence="3">
    <location>
        <begin position="803"/>
        <end position="821"/>
    </location>
</feature>
<evidence type="ECO:0000256" key="1">
    <source>
        <dbReference type="ARBA" id="ARBA00023006"/>
    </source>
</evidence>
<evidence type="ECO:0000256" key="2">
    <source>
        <dbReference type="SAM" id="Coils"/>
    </source>
</evidence>
<evidence type="ECO:0000259" key="4">
    <source>
        <dbReference type="PROSITE" id="PS50053"/>
    </source>
</evidence>
<dbReference type="InterPro" id="IPR029071">
    <property type="entry name" value="Ubiquitin-like_domsf"/>
</dbReference>
<feature type="compositionally biased region" description="Low complexity" evidence="3">
    <location>
        <begin position="760"/>
        <end position="796"/>
    </location>
</feature>
<dbReference type="Gene3D" id="3.10.20.90">
    <property type="entry name" value="Phosphatidylinositol 3-kinase Catalytic Subunit, Chain A, domain 1"/>
    <property type="match status" value="1"/>
</dbReference>